<evidence type="ECO:0000313" key="2">
    <source>
        <dbReference type="EMBL" id="KAH3816339.1"/>
    </source>
</evidence>
<dbReference type="Proteomes" id="UP000828390">
    <property type="component" value="Unassembled WGS sequence"/>
</dbReference>
<reference evidence="2" key="1">
    <citation type="journal article" date="2019" name="bioRxiv">
        <title>The Genome of the Zebra Mussel, Dreissena polymorpha: A Resource for Invasive Species Research.</title>
        <authorList>
            <person name="McCartney M.A."/>
            <person name="Auch B."/>
            <person name="Kono T."/>
            <person name="Mallez S."/>
            <person name="Zhang Y."/>
            <person name="Obille A."/>
            <person name="Becker A."/>
            <person name="Abrahante J.E."/>
            <person name="Garbe J."/>
            <person name="Badalamenti J.P."/>
            <person name="Herman A."/>
            <person name="Mangelson H."/>
            <person name="Liachko I."/>
            <person name="Sullivan S."/>
            <person name="Sone E.D."/>
            <person name="Koren S."/>
            <person name="Silverstein K.A.T."/>
            <person name="Beckman K.B."/>
            <person name="Gohl D.M."/>
        </authorList>
    </citation>
    <scope>NUCLEOTIDE SEQUENCE</scope>
    <source>
        <strain evidence="2">Duluth1</strain>
        <tissue evidence="2">Whole animal</tissue>
    </source>
</reference>
<keyword evidence="3" id="KW-1185">Reference proteome</keyword>
<dbReference type="AlphaFoldDB" id="A0A9D4GFP7"/>
<protein>
    <submittedName>
        <fullName evidence="2">Uncharacterized protein</fullName>
    </submittedName>
</protein>
<evidence type="ECO:0000256" key="1">
    <source>
        <dbReference type="SAM" id="MobiDB-lite"/>
    </source>
</evidence>
<feature type="compositionally biased region" description="Polar residues" evidence="1">
    <location>
        <begin position="135"/>
        <end position="150"/>
    </location>
</feature>
<feature type="compositionally biased region" description="Polar residues" evidence="1">
    <location>
        <begin position="158"/>
        <end position="198"/>
    </location>
</feature>
<feature type="region of interest" description="Disordered" evidence="1">
    <location>
        <begin position="116"/>
        <end position="224"/>
    </location>
</feature>
<proteinExistence type="predicted"/>
<reference evidence="2" key="2">
    <citation type="submission" date="2020-11" db="EMBL/GenBank/DDBJ databases">
        <authorList>
            <person name="McCartney M.A."/>
            <person name="Auch B."/>
            <person name="Kono T."/>
            <person name="Mallez S."/>
            <person name="Becker A."/>
            <person name="Gohl D.M."/>
            <person name="Silverstein K.A.T."/>
            <person name="Koren S."/>
            <person name="Bechman K.B."/>
            <person name="Herman A."/>
            <person name="Abrahante J.E."/>
            <person name="Garbe J."/>
        </authorList>
    </citation>
    <scope>NUCLEOTIDE SEQUENCE</scope>
    <source>
        <strain evidence="2">Duluth1</strain>
        <tissue evidence="2">Whole animal</tissue>
    </source>
</reference>
<sequence length="365" mass="40613">MDHLKRETIKELDNFFATLTSSVQKDITDCNESVQTMKGLKEDWQKIKGKSEILHFVTYIQCLNHTIKADSILHEKLAKKDITFSFQPNTTIEKTLSNLSGLGKILSDVKQQTGRNITTDEQPTQAEPNAEKHSSSNSEQANTTHPTSVGNDPDQVLHTISSSSKQPNKTHPTSIVNNTDMMFHPLSSSSTDSCNGNQSSDVNKSDSESSLSSLPDHTNEEGDVNMLNQVSATKAIHMMEYPVTLRSDKQVCGISGICETAKGELVITDQRNNKVKLLDPNFKVVTHYDLPSTPLSMCSIDSWLVAVAVHINEVHFIRVKKSLFRRLVHNRTLKFQHECIGIAHHNDSLYITSGSALYCYTLDGV</sequence>
<dbReference type="SUPFAM" id="SSF63825">
    <property type="entry name" value="YWTD domain"/>
    <property type="match status" value="1"/>
</dbReference>
<dbReference type="EMBL" id="JAIWYP010000005">
    <property type="protein sequence ID" value="KAH3816339.1"/>
    <property type="molecule type" value="Genomic_DNA"/>
</dbReference>
<evidence type="ECO:0000313" key="3">
    <source>
        <dbReference type="Proteomes" id="UP000828390"/>
    </source>
</evidence>
<accession>A0A9D4GFP7</accession>
<comment type="caution">
    <text evidence="2">The sequence shown here is derived from an EMBL/GenBank/DDBJ whole genome shotgun (WGS) entry which is preliminary data.</text>
</comment>
<organism evidence="2 3">
    <name type="scientific">Dreissena polymorpha</name>
    <name type="common">Zebra mussel</name>
    <name type="synonym">Mytilus polymorpha</name>
    <dbReference type="NCBI Taxonomy" id="45954"/>
    <lineage>
        <taxon>Eukaryota</taxon>
        <taxon>Metazoa</taxon>
        <taxon>Spiralia</taxon>
        <taxon>Lophotrochozoa</taxon>
        <taxon>Mollusca</taxon>
        <taxon>Bivalvia</taxon>
        <taxon>Autobranchia</taxon>
        <taxon>Heteroconchia</taxon>
        <taxon>Euheterodonta</taxon>
        <taxon>Imparidentia</taxon>
        <taxon>Neoheterodontei</taxon>
        <taxon>Myida</taxon>
        <taxon>Dreissenoidea</taxon>
        <taxon>Dreissenidae</taxon>
        <taxon>Dreissena</taxon>
    </lineage>
</organism>
<feature type="compositionally biased region" description="Polar residues" evidence="1">
    <location>
        <begin position="116"/>
        <end position="127"/>
    </location>
</feature>
<gene>
    <name evidence="2" type="ORF">DPMN_117854</name>
</gene>
<name>A0A9D4GFP7_DREPO</name>